<reference evidence="1" key="1">
    <citation type="submission" date="2024-06" db="EMBL/GenBank/DDBJ databases">
        <title>The genome sequences of Kitasatospora sp. strain HUAS MG31.</title>
        <authorList>
            <person name="Mo P."/>
        </authorList>
    </citation>
    <scope>NUCLEOTIDE SEQUENCE</scope>
    <source>
        <strain evidence="1">HUAS MG31</strain>
    </source>
</reference>
<dbReference type="EMBL" id="CP159872">
    <property type="protein sequence ID" value="XCM77455.1"/>
    <property type="molecule type" value="Genomic_DNA"/>
</dbReference>
<protein>
    <submittedName>
        <fullName evidence="1">Uncharacterized protein</fullName>
    </submittedName>
</protein>
<accession>A0AAU8JMJ1</accession>
<dbReference type="KEGG" id="kcm:ABWK59_00045"/>
<name>A0AAU8JMJ1_9ACTN</name>
<gene>
    <name evidence="1" type="ORF">ABWK59_00045</name>
</gene>
<evidence type="ECO:0000313" key="1">
    <source>
        <dbReference type="EMBL" id="XCM77455.1"/>
    </source>
</evidence>
<proteinExistence type="predicted"/>
<sequence length="87" mass="9080">MTTLDRGGRDRLAALADHLPASPGKGAKTVPVDEELLELAVVLLGQFSAAFLDEPIGRAACTVAERLQVSVPLTAILALEDDTIGEV</sequence>
<dbReference type="RefSeq" id="WP_354637069.1">
    <property type="nucleotide sequence ID" value="NZ_CP159872.1"/>
</dbReference>
<organism evidence="1">
    <name type="scientific">Kitasatospora camelliae</name>
    <dbReference type="NCBI Taxonomy" id="3156397"/>
    <lineage>
        <taxon>Bacteria</taxon>
        <taxon>Bacillati</taxon>
        <taxon>Actinomycetota</taxon>
        <taxon>Actinomycetes</taxon>
        <taxon>Kitasatosporales</taxon>
        <taxon>Streptomycetaceae</taxon>
        <taxon>Kitasatospora</taxon>
    </lineage>
</organism>
<dbReference type="AlphaFoldDB" id="A0AAU8JMJ1"/>